<dbReference type="Gene3D" id="3.40.50.300">
    <property type="entry name" value="P-loop containing nucleotide triphosphate hydrolases"/>
    <property type="match status" value="1"/>
</dbReference>
<dbReference type="Proteomes" id="UP000789572">
    <property type="component" value="Unassembled WGS sequence"/>
</dbReference>
<sequence>CQQYMELEPVNCTRQFLCEFVGMQLADCAPGTPMCLHSKKKYQAAKHRTVETSICEKIVIKFLKSGEFYKEIDVVSVDTFQGREKVYSILSRVHRNENQDVALARARYGAGILGNPEGAESGRITDMRDIRSSINALQRKEGPVERPLNNSKVSMIAQHSGLCHSGVRTAYDPDFMRTHDPVSYLTVIVPIQHSLLPTPNAPFTQDFLRNSI</sequence>
<accession>A0A9N9DCB6</accession>
<proteinExistence type="predicted"/>
<evidence type="ECO:0000313" key="1">
    <source>
        <dbReference type="EMBL" id="CAG8633106.1"/>
    </source>
</evidence>
<organism evidence="1 2">
    <name type="scientific">Paraglomus occultum</name>
    <dbReference type="NCBI Taxonomy" id="144539"/>
    <lineage>
        <taxon>Eukaryota</taxon>
        <taxon>Fungi</taxon>
        <taxon>Fungi incertae sedis</taxon>
        <taxon>Mucoromycota</taxon>
        <taxon>Glomeromycotina</taxon>
        <taxon>Glomeromycetes</taxon>
        <taxon>Paraglomerales</taxon>
        <taxon>Paraglomeraceae</taxon>
        <taxon>Paraglomus</taxon>
    </lineage>
</organism>
<dbReference type="InterPro" id="IPR027417">
    <property type="entry name" value="P-loop_NTPase"/>
</dbReference>
<dbReference type="EMBL" id="CAJVPJ010003008">
    <property type="protein sequence ID" value="CAG8633106.1"/>
    <property type="molecule type" value="Genomic_DNA"/>
</dbReference>
<comment type="caution">
    <text evidence="1">The sequence shown here is derived from an EMBL/GenBank/DDBJ whole genome shotgun (WGS) entry which is preliminary data.</text>
</comment>
<dbReference type="OrthoDB" id="6513042at2759"/>
<feature type="non-terminal residue" evidence="1">
    <location>
        <position position="212"/>
    </location>
</feature>
<gene>
    <name evidence="1" type="ORF">POCULU_LOCUS9003</name>
</gene>
<reference evidence="1" key="1">
    <citation type="submission" date="2021-06" db="EMBL/GenBank/DDBJ databases">
        <authorList>
            <person name="Kallberg Y."/>
            <person name="Tangrot J."/>
            <person name="Rosling A."/>
        </authorList>
    </citation>
    <scope>NUCLEOTIDE SEQUENCE</scope>
    <source>
        <strain evidence="1">IA702</strain>
    </source>
</reference>
<protein>
    <submittedName>
        <fullName evidence="1">1861_t:CDS:1</fullName>
    </submittedName>
</protein>
<keyword evidence="2" id="KW-1185">Reference proteome</keyword>
<name>A0A9N9DCB6_9GLOM</name>
<evidence type="ECO:0000313" key="2">
    <source>
        <dbReference type="Proteomes" id="UP000789572"/>
    </source>
</evidence>
<dbReference type="AlphaFoldDB" id="A0A9N9DCB6"/>